<dbReference type="SUPFAM" id="SSF53383">
    <property type="entry name" value="PLP-dependent transferases"/>
    <property type="match status" value="1"/>
</dbReference>
<name>A0A1E5Q9S3_9PROT</name>
<evidence type="ECO:0000256" key="4">
    <source>
        <dbReference type="ARBA" id="ARBA00012285"/>
    </source>
</evidence>
<keyword evidence="13" id="KW-1185">Reference proteome</keyword>
<dbReference type="InterPro" id="IPR005860">
    <property type="entry name" value="CobD"/>
</dbReference>
<evidence type="ECO:0000256" key="9">
    <source>
        <dbReference type="ARBA" id="ARBA00048531"/>
    </source>
</evidence>
<reference evidence="13" key="1">
    <citation type="submission" date="2016-07" db="EMBL/GenBank/DDBJ databases">
        <authorList>
            <person name="Florea S."/>
            <person name="Webb J.S."/>
            <person name="Jaromczyk J."/>
            <person name="Schardl C.L."/>
        </authorList>
    </citation>
    <scope>NUCLEOTIDE SEQUENCE [LARGE SCALE GENOMIC DNA]</scope>
    <source>
        <strain evidence="13">MV-1</strain>
    </source>
</reference>
<dbReference type="CDD" id="cd00609">
    <property type="entry name" value="AAT_like"/>
    <property type="match status" value="1"/>
</dbReference>
<comment type="caution">
    <text evidence="12">The sequence shown here is derived from an EMBL/GenBank/DDBJ whole genome shotgun (WGS) entry which is preliminary data.</text>
</comment>
<dbReference type="Pfam" id="PF00155">
    <property type="entry name" value="Aminotran_1_2"/>
    <property type="match status" value="1"/>
</dbReference>
<dbReference type="InterPro" id="IPR015422">
    <property type="entry name" value="PyrdxlP-dep_Trfase_small"/>
</dbReference>
<sequence length="342" mass="36016">MDSHAIRSSLKAPVQHGGDPKGGEARFGVPKDGWVDLSTGINPVPYPLGDVPSQMMARLPLQADLDALLAAARRAYGVADHAAIIASPGTQALIQSVPTLFAPSDVTVLSPTYGEHAPAWAAAGHAVEAVNSICAQAAHTAPFGVVVHPNNPNGRTQSVEGLLAFAGELHDRGGLLVVDEAFADVMPSLSVTPHAGCDGLVVLRSFGKFFGLAGVRLGFAVTTWDIAERLSEKQGPWAVSGPALWAGTQALNDQDWIEATRQRLKTDALQMDEILQGAGLNVVGGTDLYRLVDSPNAQAVYETLGFAGISVRTFDYQPNWLRFGLPGTDDGWSRLRTALGGL</sequence>
<protein>
    <recommendedName>
        <fullName evidence="4">threonine-phosphate decarboxylase</fullName>
        <ecNumber evidence="4">4.1.1.81</ecNumber>
    </recommendedName>
    <alternativeName>
        <fullName evidence="8">L-threonine-O-3-phosphate decarboxylase</fullName>
    </alternativeName>
</protein>
<accession>A0A1E5Q9S3</accession>
<keyword evidence="6" id="KW-0663">Pyridoxal phosphate</keyword>
<evidence type="ECO:0000259" key="11">
    <source>
        <dbReference type="Pfam" id="PF00155"/>
    </source>
</evidence>
<dbReference type="InterPro" id="IPR015421">
    <property type="entry name" value="PyrdxlP-dep_Trfase_major"/>
</dbReference>
<gene>
    <name evidence="12" type="ORF">BEN30_05925</name>
</gene>
<evidence type="ECO:0000256" key="5">
    <source>
        <dbReference type="ARBA" id="ARBA00022573"/>
    </source>
</evidence>
<comment type="function">
    <text evidence="2">Decarboxylates L-threonine-O-3-phosphate to yield (R)-1-amino-2-propanol O-2-phosphate, the precursor for the linkage between the nucleotide loop and the corrin ring in cobalamin.</text>
</comment>
<evidence type="ECO:0000256" key="10">
    <source>
        <dbReference type="SAM" id="MobiDB-lite"/>
    </source>
</evidence>
<feature type="region of interest" description="Disordered" evidence="10">
    <location>
        <begin position="1"/>
        <end position="29"/>
    </location>
</feature>
<evidence type="ECO:0000313" key="12">
    <source>
        <dbReference type="EMBL" id="OEJ68469.1"/>
    </source>
</evidence>
<dbReference type="EMBL" id="MCGG01000013">
    <property type="protein sequence ID" value="OEJ68469.1"/>
    <property type="molecule type" value="Genomic_DNA"/>
</dbReference>
<evidence type="ECO:0000256" key="8">
    <source>
        <dbReference type="ARBA" id="ARBA00029996"/>
    </source>
</evidence>
<keyword evidence="5" id="KW-0169">Cobalamin biosynthesis</keyword>
<dbReference type="NCBIfam" id="TIGR01140">
    <property type="entry name" value="L_thr_O3P_dcar"/>
    <property type="match status" value="1"/>
</dbReference>
<comment type="catalytic activity">
    <reaction evidence="9">
        <text>O-phospho-L-threonine + H(+) = (R)-1-aminopropan-2-yl phosphate + CO2</text>
        <dbReference type="Rhea" id="RHEA:11492"/>
        <dbReference type="ChEBI" id="CHEBI:15378"/>
        <dbReference type="ChEBI" id="CHEBI:16526"/>
        <dbReference type="ChEBI" id="CHEBI:58563"/>
        <dbReference type="ChEBI" id="CHEBI:58675"/>
        <dbReference type="EC" id="4.1.1.81"/>
    </reaction>
</comment>
<evidence type="ECO:0000256" key="3">
    <source>
        <dbReference type="ARBA" id="ARBA00004953"/>
    </source>
</evidence>
<dbReference type="Gene3D" id="3.40.640.10">
    <property type="entry name" value="Type I PLP-dependent aspartate aminotransferase-like (Major domain)"/>
    <property type="match status" value="1"/>
</dbReference>
<dbReference type="GO" id="GO:0009236">
    <property type="term" value="P:cobalamin biosynthetic process"/>
    <property type="evidence" value="ECO:0007669"/>
    <property type="project" value="UniProtKB-UniPathway"/>
</dbReference>
<dbReference type="RefSeq" id="WP_069957131.1">
    <property type="nucleotide sequence ID" value="NZ_MCGG01000013.1"/>
</dbReference>
<evidence type="ECO:0000256" key="1">
    <source>
        <dbReference type="ARBA" id="ARBA00001933"/>
    </source>
</evidence>
<feature type="domain" description="Aminotransferase class I/classII large" evidence="11">
    <location>
        <begin position="80"/>
        <end position="330"/>
    </location>
</feature>
<dbReference type="GO" id="GO:0030170">
    <property type="term" value="F:pyridoxal phosphate binding"/>
    <property type="evidence" value="ECO:0007669"/>
    <property type="project" value="InterPro"/>
</dbReference>
<evidence type="ECO:0000313" key="13">
    <source>
        <dbReference type="Proteomes" id="UP000095347"/>
    </source>
</evidence>
<keyword evidence="7" id="KW-0456">Lyase</keyword>
<comment type="pathway">
    <text evidence="3">Cofactor biosynthesis; adenosylcobalamin biosynthesis.</text>
</comment>
<evidence type="ECO:0000256" key="2">
    <source>
        <dbReference type="ARBA" id="ARBA00003444"/>
    </source>
</evidence>
<organism evidence="12 13">
    <name type="scientific">Magnetovibrio blakemorei</name>
    <dbReference type="NCBI Taxonomy" id="28181"/>
    <lineage>
        <taxon>Bacteria</taxon>
        <taxon>Pseudomonadati</taxon>
        <taxon>Pseudomonadota</taxon>
        <taxon>Alphaproteobacteria</taxon>
        <taxon>Rhodospirillales</taxon>
        <taxon>Magnetovibrionaceae</taxon>
        <taxon>Magnetovibrio</taxon>
    </lineage>
</organism>
<dbReference type="Gene3D" id="3.90.1150.10">
    <property type="entry name" value="Aspartate Aminotransferase, domain 1"/>
    <property type="match status" value="1"/>
</dbReference>
<dbReference type="GO" id="GO:0048472">
    <property type="term" value="F:threonine-phosphate decarboxylase activity"/>
    <property type="evidence" value="ECO:0007669"/>
    <property type="project" value="UniProtKB-EC"/>
</dbReference>
<dbReference type="InterPro" id="IPR015424">
    <property type="entry name" value="PyrdxlP-dep_Trfase"/>
</dbReference>
<dbReference type="UniPathway" id="UPA00148"/>
<dbReference type="PANTHER" id="PTHR42885">
    <property type="entry name" value="HISTIDINOL-PHOSPHATE AMINOTRANSFERASE-RELATED"/>
    <property type="match status" value="1"/>
</dbReference>
<proteinExistence type="predicted"/>
<dbReference type="InterPro" id="IPR004839">
    <property type="entry name" value="Aminotransferase_I/II_large"/>
</dbReference>
<dbReference type="STRING" id="28181.BEN30_05925"/>
<evidence type="ECO:0000256" key="6">
    <source>
        <dbReference type="ARBA" id="ARBA00022898"/>
    </source>
</evidence>
<dbReference type="Proteomes" id="UP000095347">
    <property type="component" value="Unassembled WGS sequence"/>
</dbReference>
<dbReference type="EC" id="4.1.1.81" evidence="4"/>
<dbReference type="OrthoDB" id="9799304at2"/>
<comment type="cofactor">
    <cofactor evidence="1">
        <name>pyridoxal 5'-phosphate</name>
        <dbReference type="ChEBI" id="CHEBI:597326"/>
    </cofactor>
</comment>
<dbReference type="PANTHER" id="PTHR42885:SF1">
    <property type="entry name" value="THREONINE-PHOSPHATE DECARBOXYLASE"/>
    <property type="match status" value="1"/>
</dbReference>
<dbReference type="AlphaFoldDB" id="A0A1E5Q9S3"/>
<evidence type="ECO:0000256" key="7">
    <source>
        <dbReference type="ARBA" id="ARBA00023239"/>
    </source>
</evidence>